<dbReference type="PANTHER" id="PTHR32305">
    <property type="match status" value="1"/>
</dbReference>
<dbReference type="Pfam" id="PF25023">
    <property type="entry name" value="TEN_YD-shell"/>
    <property type="match status" value="3"/>
</dbReference>
<evidence type="ECO:0000256" key="1">
    <source>
        <dbReference type="ARBA" id="ARBA00022737"/>
    </source>
</evidence>
<gene>
    <name evidence="4" type="ORF">MBAV_003802</name>
</gene>
<dbReference type="Proteomes" id="UP000033423">
    <property type="component" value="Unassembled WGS sequence"/>
</dbReference>
<reference evidence="4 5" key="1">
    <citation type="submission" date="2015-02" db="EMBL/GenBank/DDBJ databases">
        <title>Single-cell genomics of uncultivated deep-branching MTB reveals a conserved set of magnetosome genes.</title>
        <authorList>
            <person name="Kolinko S."/>
            <person name="Richter M."/>
            <person name="Glockner F.O."/>
            <person name="Brachmann A."/>
            <person name="Schuler D."/>
        </authorList>
    </citation>
    <scope>NUCLEOTIDE SEQUENCE [LARGE SCALE GENOMIC DNA]</scope>
    <source>
        <strain evidence="4">TM-1</strain>
    </source>
</reference>
<dbReference type="Pfam" id="PF05593">
    <property type="entry name" value="RHS_repeat"/>
    <property type="match status" value="2"/>
</dbReference>
<dbReference type="NCBIfam" id="TIGR01643">
    <property type="entry name" value="YD_repeat_2x"/>
    <property type="match status" value="4"/>
</dbReference>
<dbReference type="PATRIC" id="fig|29290.4.peg.5056"/>
<dbReference type="InterPro" id="IPR022385">
    <property type="entry name" value="Rhs_assc_core"/>
</dbReference>
<dbReference type="SUPFAM" id="SSF89372">
    <property type="entry name" value="Fucose-specific lectin"/>
    <property type="match status" value="1"/>
</dbReference>
<evidence type="ECO:0000313" key="4">
    <source>
        <dbReference type="EMBL" id="KJU84001.1"/>
    </source>
</evidence>
<dbReference type="GO" id="GO:0005524">
    <property type="term" value="F:ATP binding"/>
    <property type="evidence" value="ECO:0007669"/>
    <property type="project" value="InterPro"/>
</dbReference>
<dbReference type="NCBIfam" id="TIGR03696">
    <property type="entry name" value="Rhs_assc_core"/>
    <property type="match status" value="1"/>
</dbReference>
<comment type="caution">
    <text evidence="4">The sequence shown here is derived from an EMBL/GenBank/DDBJ whole genome shotgun (WGS) entry which is preliminary data.</text>
</comment>
<accession>A0A0F3GQ22</accession>
<dbReference type="Gene3D" id="2.180.10.10">
    <property type="entry name" value="RHS repeat-associated core"/>
    <property type="match status" value="3"/>
</dbReference>
<evidence type="ECO:0000259" key="3">
    <source>
        <dbReference type="PROSITE" id="PS50990"/>
    </source>
</evidence>
<dbReference type="Pfam" id="PF20148">
    <property type="entry name" value="DUF6531"/>
    <property type="match status" value="1"/>
</dbReference>
<dbReference type="GO" id="GO:0006508">
    <property type="term" value="P:proteolysis"/>
    <property type="evidence" value="ECO:0007669"/>
    <property type="project" value="InterPro"/>
</dbReference>
<feature type="domain" description="Peptidase C39" evidence="3">
    <location>
        <begin position="42"/>
        <end position="171"/>
    </location>
</feature>
<keyword evidence="2" id="KW-0472">Membrane</keyword>
<dbReference type="Gene3D" id="3.90.70.10">
    <property type="entry name" value="Cysteine proteinases"/>
    <property type="match status" value="1"/>
</dbReference>
<dbReference type="PANTHER" id="PTHR32305:SF15">
    <property type="entry name" value="PROTEIN RHSA-RELATED"/>
    <property type="match status" value="1"/>
</dbReference>
<dbReference type="InterPro" id="IPR006530">
    <property type="entry name" value="YD"/>
</dbReference>
<keyword evidence="2" id="KW-1133">Transmembrane helix</keyword>
<sequence length="1395" mass="152874">MKVSQNDIDEAIRLFSDLRENGLDWRMRTYAGHWIHRLNRYQSNELAMSKCGYQALAYLMQKTGSERDVQEVAEILSTTSKGQSIKDLTDIAYSYGLHLTAATISPSELEDVPLPAIMHINGGNKEASGHYWVLEKIENGTLNLFDPQEGRLYRQSKSEFIGQWSGYALMIGDKEGLPGVRLSRNQMEHVYGGCCGVPRAEDNLGCPDGACKGASGVGVGGSSHASPKWSVNMVSMNLYMTDTPIWYNSTIGPSVEISLTYNSQSANALNEPFGNKWQFNYGSYLVVDTAGVVTVFMPDGRRDVYSPKSGGGYNAPYHTYNTLSELSENNFVLTFPNDTKYVYGIPAGTNSLQPFLVEIRDAYGQKIQFNYDKDVHLTSITDAGGLLSVLSYDSSGLVTKVTDPFGRSAAFRYDDKRNLIGITDMGGYRASLSYDKNVYLTGLETGLGKSTFYIEPSDDDTSNGSNPYPVPGGRMWSDYRITVTNPTGGKEEFFYDGLNGSSWYVSPKHYTSYVDASNNNYKSAVKDTYSISKSTKGEISEVNFARLHSISLSYDSNGNLLSQRNSNTSMAYTYNNIGLVTSVTDGKGTVTNMSYAPNNVDLTKIKDGLGTVSLTYNNSHDVISIADRLNNTTAFTYNTYGQIISDTDALGGTTTYYYDGKNRLVKIIRDNKEIHEYTYDSMNRVKTHKDATGLVLTFDYNNLNDITRVTYPDALYVSLAYSEKFPRLVASITDKVGQTTSYVYNALGLPIRIINPDTGVTAIEYDANGKMTKLTDPNSNVTVYAYDDANRLVKKTYADGNNVSYSYTGNLVSAITNARNIKKSISYDYNANVSYLGYSDGTPTVRYDYDKYNRLTSMSDGSGTYTYSYDENSRLTGIDGAGDVLSFQYDALDELISLKSKSGRALTYAYDTLNRLTTIQGASGAYIYAYTDASPLIQSLTRPNGSVTSYKYDALRRLTEVSNDNSSDANINRYTYAYNQQGLISSINISNAFFVTDPAIESISYNYNTLNQLLSSTPPSKAFTYDDDGNMTRGYTPEGYVFAATYDAENRLKSIQYTDKNGDVYKTEYVYRGDGFLAGKKEYKNASKTGEVSYLRTGALVLNERNASNSVTREYTWGLNMGGGIGGLLNLKQGGSDYSYLYDGTGNVRALIDSSQSLSASYEYDAFGNIMSKNESLAQSIQFSTKDYDSKTGLVYYGYRFYSPSIGRWLTRDPLGIKGGGTNLYGFVGGNPVNLVDPDGRTTNGFVILGEMFIGGWIGGYYAVHSNTSNDALILFKAGVIGAAVGAVGGGVMAIMPKSTPVVLTIARSVILNANLNLIGDNINGVSQGKALYNCITGISTSLTGGMVNRAVGGVVGDVVGGVVQGEMQEKIDDTVKQGEPLHITITRPSHWDNP</sequence>
<dbReference type="InterPro" id="IPR050708">
    <property type="entry name" value="T6SS_VgrG/RHS"/>
</dbReference>
<evidence type="ECO:0000256" key="2">
    <source>
        <dbReference type="SAM" id="Phobius"/>
    </source>
</evidence>
<organism evidence="4 5">
    <name type="scientific">Candidatus Magnetobacterium bavaricum</name>
    <dbReference type="NCBI Taxonomy" id="29290"/>
    <lineage>
        <taxon>Bacteria</taxon>
        <taxon>Pseudomonadati</taxon>
        <taxon>Nitrospirota</taxon>
        <taxon>Thermodesulfovibrionia</taxon>
        <taxon>Thermodesulfovibrionales</taxon>
        <taxon>Candidatus Magnetobacteriaceae</taxon>
        <taxon>Candidatus Magnetobacterium</taxon>
    </lineage>
</organism>
<evidence type="ECO:0000313" key="5">
    <source>
        <dbReference type="Proteomes" id="UP000033423"/>
    </source>
</evidence>
<dbReference type="InterPro" id="IPR056823">
    <property type="entry name" value="TEN-like_YD-shell"/>
</dbReference>
<keyword evidence="5" id="KW-1185">Reference proteome</keyword>
<dbReference type="InterPro" id="IPR045351">
    <property type="entry name" value="DUF6531"/>
</dbReference>
<dbReference type="EMBL" id="LACI01001654">
    <property type="protein sequence ID" value="KJU84001.1"/>
    <property type="molecule type" value="Genomic_DNA"/>
</dbReference>
<dbReference type="GO" id="GO:0016020">
    <property type="term" value="C:membrane"/>
    <property type="evidence" value="ECO:0007669"/>
    <property type="project" value="InterPro"/>
</dbReference>
<dbReference type="GO" id="GO:0008233">
    <property type="term" value="F:peptidase activity"/>
    <property type="evidence" value="ECO:0007669"/>
    <property type="project" value="InterPro"/>
</dbReference>
<proteinExistence type="predicted"/>
<name>A0A0F3GQ22_9BACT</name>
<keyword evidence="2" id="KW-0812">Transmembrane</keyword>
<feature type="transmembrane region" description="Helical" evidence="2">
    <location>
        <begin position="1245"/>
        <end position="1264"/>
    </location>
</feature>
<dbReference type="InterPro" id="IPR005074">
    <property type="entry name" value="Peptidase_C39"/>
</dbReference>
<dbReference type="PROSITE" id="PS50990">
    <property type="entry name" value="PEPTIDASE_C39"/>
    <property type="match status" value="1"/>
</dbReference>
<keyword evidence="1" id="KW-0677">Repeat</keyword>
<feature type="transmembrane region" description="Helical" evidence="2">
    <location>
        <begin position="1276"/>
        <end position="1296"/>
    </location>
</feature>
<dbReference type="Pfam" id="PF03412">
    <property type="entry name" value="Peptidase_C39"/>
    <property type="match status" value="1"/>
</dbReference>
<dbReference type="InterPro" id="IPR031325">
    <property type="entry name" value="RHS_repeat"/>
</dbReference>
<protein>
    <submittedName>
        <fullName evidence="4">YD repeat-containing protein</fullName>
    </submittedName>
</protein>